<dbReference type="InterPro" id="IPR001930">
    <property type="entry name" value="Peptidase_M1"/>
</dbReference>
<dbReference type="GO" id="GO:0043171">
    <property type="term" value="P:peptide catabolic process"/>
    <property type="evidence" value="ECO:0007669"/>
    <property type="project" value="TreeGrafter"/>
</dbReference>
<dbReference type="PRINTS" id="PR00756">
    <property type="entry name" value="ALADIPTASE"/>
</dbReference>
<dbReference type="GO" id="GO:0008270">
    <property type="term" value="F:zinc ion binding"/>
    <property type="evidence" value="ECO:0007669"/>
    <property type="project" value="TreeGrafter"/>
</dbReference>
<name>A0A2G9TM41_TELCI</name>
<dbReference type="GO" id="GO:0042277">
    <property type="term" value="F:peptide binding"/>
    <property type="evidence" value="ECO:0007669"/>
    <property type="project" value="TreeGrafter"/>
</dbReference>
<dbReference type="InterPro" id="IPR042097">
    <property type="entry name" value="Aminopeptidase_N-like_N_sf"/>
</dbReference>
<proteinExistence type="predicted"/>
<dbReference type="OrthoDB" id="5786529at2759"/>
<sequence>MRIRPVEATAAISIWGTAGCEQSTGIAAVTDMEPVDARKMVPCLDEPIFKANWTVTIIHPKGTKAISNGIEENGEGELKDGWITTKFKTTPRMSSYLLAVVVSEFEFIEGHTKSGVRIWLLYQISH</sequence>
<dbReference type="AlphaFoldDB" id="A0A2G9TM41"/>
<organism evidence="2 3">
    <name type="scientific">Teladorsagia circumcincta</name>
    <name type="common">Brown stomach worm</name>
    <name type="synonym">Ostertagia circumcincta</name>
    <dbReference type="NCBI Taxonomy" id="45464"/>
    <lineage>
        <taxon>Eukaryota</taxon>
        <taxon>Metazoa</taxon>
        <taxon>Ecdysozoa</taxon>
        <taxon>Nematoda</taxon>
        <taxon>Chromadorea</taxon>
        <taxon>Rhabditida</taxon>
        <taxon>Rhabditina</taxon>
        <taxon>Rhabditomorpha</taxon>
        <taxon>Strongyloidea</taxon>
        <taxon>Trichostrongylidae</taxon>
        <taxon>Teladorsagia</taxon>
    </lineage>
</organism>
<protein>
    <recommendedName>
        <fullName evidence="1">Aminopeptidase N-like N-terminal domain-containing protein</fullName>
    </recommendedName>
</protein>
<dbReference type="GO" id="GO:0016020">
    <property type="term" value="C:membrane"/>
    <property type="evidence" value="ECO:0007669"/>
    <property type="project" value="TreeGrafter"/>
</dbReference>
<dbReference type="PANTHER" id="PTHR11533">
    <property type="entry name" value="PROTEASE M1 ZINC METALLOPROTEASE"/>
    <property type="match status" value="1"/>
</dbReference>
<gene>
    <name evidence="2" type="ORF">TELCIR_19470</name>
</gene>
<dbReference type="GO" id="GO:0070006">
    <property type="term" value="F:metalloaminopeptidase activity"/>
    <property type="evidence" value="ECO:0007669"/>
    <property type="project" value="TreeGrafter"/>
</dbReference>
<dbReference type="GO" id="GO:0005615">
    <property type="term" value="C:extracellular space"/>
    <property type="evidence" value="ECO:0007669"/>
    <property type="project" value="TreeGrafter"/>
</dbReference>
<keyword evidence="3" id="KW-1185">Reference proteome</keyword>
<dbReference type="GO" id="GO:0006508">
    <property type="term" value="P:proteolysis"/>
    <property type="evidence" value="ECO:0007669"/>
    <property type="project" value="InterPro"/>
</dbReference>
<dbReference type="PANTHER" id="PTHR11533:SF301">
    <property type="entry name" value="AMINOPEPTIDASE"/>
    <property type="match status" value="1"/>
</dbReference>
<evidence type="ECO:0000259" key="1">
    <source>
        <dbReference type="Pfam" id="PF17900"/>
    </source>
</evidence>
<evidence type="ECO:0000313" key="2">
    <source>
        <dbReference type="EMBL" id="PIO59079.1"/>
    </source>
</evidence>
<evidence type="ECO:0000313" key="3">
    <source>
        <dbReference type="Proteomes" id="UP000230423"/>
    </source>
</evidence>
<dbReference type="Gene3D" id="2.60.40.1730">
    <property type="entry name" value="tricorn interacting facor f3 domain"/>
    <property type="match status" value="1"/>
</dbReference>
<accession>A0A2G9TM41</accession>
<dbReference type="InterPro" id="IPR045357">
    <property type="entry name" value="Aminopeptidase_N-like_N"/>
</dbReference>
<dbReference type="GO" id="GO:0005737">
    <property type="term" value="C:cytoplasm"/>
    <property type="evidence" value="ECO:0007669"/>
    <property type="project" value="TreeGrafter"/>
</dbReference>
<dbReference type="InterPro" id="IPR050344">
    <property type="entry name" value="Peptidase_M1_aminopeptidases"/>
</dbReference>
<dbReference type="PROSITE" id="PS51257">
    <property type="entry name" value="PROKAR_LIPOPROTEIN"/>
    <property type="match status" value="1"/>
</dbReference>
<dbReference type="EMBL" id="KZ358900">
    <property type="protein sequence ID" value="PIO59079.1"/>
    <property type="molecule type" value="Genomic_DNA"/>
</dbReference>
<reference evidence="2 3" key="1">
    <citation type="submission" date="2015-09" db="EMBL/GenBank/DDBJ databases">
        <title>Draft genome of the parasitic nematode Teladorsagia circumcincta isolate WARC Sus (inbred).</title>
        <authorList>
            <person name="Mitreva M."/>
        </authorList>
    </citation>
    <scope>NUCLEOTIDE SEQUENCE [LARGE SCALE GENOMIC DNA]</scope>
    <source>
        <strain evidence="2 3">S</strain>
    </source>
</reference>
<dbReference type="Proteomes" id="UP000230423">
    <property type="component" value="Unassembled WGS sequence"/>
</dbReference>
<dbReference type="Pfam" id="PF17900">
    <property type="entry name" value="Peptidase_M1_N"/>
    <property type="match status" value="1"/>
</dbReference>
<feature type="domain" description="Aminopeptidase N-like N-terminal" evidence="1">
    <location>
        <begin position="25"/>
        <end position="97"/>
    </location>
</feature>
<dbReference type="SUPFAM" id="SSF63737">
    <property type="entry name" value="Leukotriene A4 hydrolase N-terminal domain"/>
    <property type="match status" value="1"/>
</dbReference>